<dbReference type="PANTHER" id="PTHR43685:SF2">
    <property type="entry name" value="GLYCOSYLTRANSFERASE 2-LIKE DOMAIN-CONTAINING PROTEIN"/>
    <property type="match status" value="1"/>
</dbReference>
<dbReference type="Pfam" id="PF00535">
    <property type="entry name" value="Glycos_transf_2"/>
    <property type="match status" value="1"/>
</dbReference>
<keyword evidence="2" id="KW-0808">Transferase</keyword>
<evidence type="ECO:0000313" key="2">
    <source>
        <dbReference type="EMBL" id="TKC59256.1"/>
    </source>
</evidence>
<dbReference type="Proteomes" id="UP000309594">
    <property type="component" value="Unassembled WGS sequence"/>
</dbReference>
<dbReference type="GO" id="GO:0016740">
    <property type="term" value="F:transferase activity"/>
    <property type="evidence" value="ECO:0007669"/>
    <property type="project" value="UniProtKB-KW"/>
</dbReference>
<organism evidence="2 3">
    <name type="scientific">Pedobacter hiemivivus</name>
    <dbReference type="NCBI Taxonomy" id="2530454"/>
    <lineage>
        <taxon>Bacteria</taxon>
        <taxon>Pseudomonadati</taxon>
        <taxon>Bacteroidota</taxon>
        <taxon>Sphingobacteriia</taxon>
        <taxon>Sphingobacteriales</taxon>
        <taxon>Sphingobacteriaceae</taxon>
        <taxon>Pedobacter</taxon>
    </lineage>
</organism>
<evidence type="ECO:0000259" key="1">
    <source>
        <dbReference type="Pfam" id="PF00535"/>
    </source>
</evidence>
<accession>A0A4V5PC89</accession>
<reference evidence="2 3" key="1">
    <citation type="submission" date="2019-04" db="EMBL/GenBank/DDBJ databases">
        <title>Pedobacter sp. RP-1-16 sp. nov., isolated from Arctic soil.</title>
        <authorList>
            <person name="Dahal R.H."/>
            <person name="Kim D.-U."/>
        </authorList>
    </citation>
    <scope>NUCLEOTIDE SEQUENCE [LARGE SCALE GENOMIC DNA]</scope>
    <source>
        <strain evidence="2 3">RP-1-16</strain>
    </source>
</reference>
<comment type="caution">
    <text evidence="2">The sequence shown here is derived from an EMBL/GenBank/DDBJ whole genome shotgun (WGS) entry which is preliminary data.</text>
</comment>
<dbReference type="InterPro" id="IPR001173">
    <property type="entry name" value="Glyco_trans_2-like"/>
</dbReference>
<dbReference type="CDD" id="cd00761">
    <property type="entry name" value="Glyco_tranf_GTA_type"/>
    <property type="match status" value="1"/>
</dbReference>
<dbReference type="InterPro" id="IPR029044">
    <property type="entry name" value="Nucleotide-diphossugar_trans"/>
</dbReference>
<proteinExistence type="predicted"/>
<dbReference type="RefSeq" id="WP_136881111.1">
    <property type="nucleotide sequence ID" value="NZ_SWDX01000006.1"/>
</dbReference>
<dbReference type="Gene3D" id="3.90.550.10">
    <property type="entry name" value="Spore Coat Polysaccharide Biosynthesis Protein SpsA, Chain A"/>
    <property type="match status" value="1"/>
</dbReference>
<dbReference type="AlphaFoldDB" id="A0A4V5PC89"/>
<gene>
    <name evidence="2" type="ORF">FBD94_17140</name>
</gene>
<name>A0A4V5PC89_9SPHI</name>
<protein>
    <submittedName>
        <fullName evidence="2">Glycosyltransferase family 2 protein</fullName>
    </submittedName>
</protein>
<dbReference type="InterPro" id="IPR050834">
    <property type="entry name" value="Glycosyltransf_2"/>
</dbReference>
<dbReference type="EMBL" id="SWDX01000006">
    <property type="protein sequence ID" value="TKC59256.1"/>
    <property type="molecule type" value="Genomic_DNA"/>
</dbReference>
<sequence>MDIQKLVTIIIPTYNRATKISDAIQSALNQTYQHTQIIVIDDGSTDNTVEILKKYPEIEYYYKENGGQASARNLGLKNAKGSIIASLDSDDIWYPDFLTKCVEKLESEQLDFVFANWNQETREGNNWDFLINDPFLKPYFKKKIGQWVNLEYSETRDLYIKACPSPSSSVVMRKSSIISGWDEKIKIGDDWCMYLDMILSKECHIAFTLEKLWNKRIDDINIYDGRKWSEVLEFLYVADLKRKMARFNHLLTKIELKLLQERYMASLVELSKHNLIRRFKVFTSFNLLGESLAMNIPFTLKTIPSVLLKSLQNKIKS</sequence>
<dbReference type="SUPFAM" id="SSF53448">
    <property type="entry name" value="Nucleotide-diphospho-sugar transferases"/>
    <property type="match status" value="1"/>
</dbReference>
<evidence type="ECO:0000313" key="3">
    <source>
        <dbReference type="Proteomes" id="UP000309594"/>
    </source>
</evidence>
<dbReference type="PANTHER" id="PTHR43685">
    <property type="entry name" value="GLYCOSYLTRANSFERASE"/>
    <property type="match status" value="1"/>
</dbReference>
<feature type="domain" description="Glycosyltransferase 2-like" evidence="1">
    <location>
        <begin position="8"/>
        <end position="140"/>
    </location>
</feature>